<proteinExistence type="predicted"/>
<sequence length="358" mass="42164">MLFLILEKSDYAFFLSNFKELAVTENYDYIEIKEFVNPIVLLVKHKISLNIKNKFVNDIFILINMKYEKYSNAIILKIFNRINICEVKNKFLRDILNIENTSNENHTTTEIGCINNLDLLENPIFIFLKENFSVILLKRNIRKNIKRSPVHEIIYSSVSKEEFYTSVKQMGIIFYWNPFFTMFSSGNNTERIRMRNQRTDNETILDLYCGIGYFLIPLLLNNPSSNGIACEINKYSQIALIKNIEVNKLQNRITICCGNHSSFIDLYINKCDRIIMGYLPCPFEGIKYAVIALKNTGTIHFHKVIEKNETESYFSKIKDHLLKYFEDVKLESLTKVKSYSVRQYHFVFDIKVLNKLKF</sequence>
<dbReference type="InterPro" id="IPR030382">
    <property type="entry name" value="MeTrfase_TRM5/TYW2"/>
</dbReference>
<keyword evidence="3" id="KW-0819">tRNA processing</keyword>
<dbReference type="OrthoDB" id="2387925at2759"/>
<dbReference type="AlphaFoldDB" id="A0A4Q9L3D3"/>
<evidence type="ECO:0000313" key="7">
    <source>
        <dbReference type="Proteomes" id="UP000292282"/>
    </source>
</evidence>
<dbReference type="Gene3D" id="3.40.50.150">
    <property type="entry name" value="Vaccinia Virus protein VP39"/>
    <property type="match status" value="1"/>
</dbReference>
<gene>
    <name evidence="5" type="ORF">CWI37_0590p0020</name>
    <name evidence="6" type="ORF">CWI38_0411p0020</name>
</gene>
<dbReference type="EMBL" id="PITK01000411">
    <property type="protein sequence ID" value="TBU13503.1"/>
    <property type="molecule type" value="Genomic_DNA"/>
</dbReference>
<dbReference type="STRING" id="1176355.A0A4Q9L3D3"/>
<reference evidence="7 8" key="1">
    <citation type="submission" date="2017-12" db="EMBL/GenBank/DDBJ databases">
        <authorList>
            <person name="Pombert J.-F."/>
            <person name="Haag K.L."/>
            <person name="Ebert D."/>
        </authorList>
    </citation>
    <scope>NUCLEOTIDE SEQUENCE [LARGE SCALE GENOMIC DNA]</scope>
    <source>
        <strain evidence="5">FI-OER-3-3</strain>
        <strain evidence="6">IL-G-3</strain>
    </source>
</reference>
<evidence type="ECO:0000313" key="8">
    <source>
        <dbReference type="Proteomes" id="UP000292362"/>
    </source>
</evidence>
<keyword evidence="7" id="KW-1185">Reference proteome</keyword>
<dbReference type="Proteomes" id="UP000292362">
    <property type="component" value="Unassembled WGS sequence"/>
</dbReference>
<name>A0A4Q9L3D3_9MICR</name>
<dbReference type="GO" id="GO:0031591">
    <property type="term" value="P:wybutosine biosynthetic process"/>
    <property type="evidence" value="ECO:0007669"/>
    <property type="project" value="TreeGrafter"/>
</dbReference>
<dbReference type="InterPro" id="IPR029063">
    <property type="entry name" value="SAM-dependent_MTases_sf"/>
</dbReference>
<evidence type="ECO:0000313" key="6">
    <source>
        <dbReference type="EMBL" id="TBU13503.1"/>
    </source>
</evidence>
<organism evidence="5 8">
    <name type="scientific">Hamiltosporidium tvaerminnensis</name>
    <dbReference type="NCBI Taxonomy" id="1176355"/>
    <lineage>
        <taxon>Eukaryota</taxon>
        <taxon>Fungi</taxon>
        <taxon>Fungi incertae sedis</taxon>
        <taxon>Microsporidia</taxon>
        <taxon>Dubosqiidae</taxon>
        <taxon>Hamiltosporidium</taxon>
    </lineage>
</organism>
<dbReference type="GO" id="GO:0005737">
    <property type="term" value="C:cytoplasm"/>
    <property type="evidence" value="ECO:0007669"/>
    <property type="project" value="TreeGrafter"/>
</dbReference>
<dbReference type="Pfam" id="PF02475">
    <property type="entry name" value="TRM5-TYW2_MTfase"/>
    <property type="match status" value="1"/>
</dbReference>
<dbReference type="Proteomes" id="UP000292282">
    <property type="component" value="Unassembled WGS sequence"/>
</dbReference>
<accession>A0A4Q9L3D3</accession>
<evidence type="ECO:0000259" key="4">
    <source>
        <dbReference type="PROSITE" id="PS51684"/>
    </source>
</evidence>
<keyword evidence="2" id="KW-0949">S-adenosyl-L-methionine</keyword>
<dbReference type="PANTHER" id="PTHR23245">
    <property type="entry name" value="TRNA METHYLTRANSFERASE"/>
    <property type="match status" value="1"/>
</dbReference>
<dbReference type="InterPro" id="IPR056743">
    <property type="entry name" value="TRM5-TYW2-like_MTfase"/>
</dbReference>
<keyword evidence="5" id="KW-0489">Methyltransferase</keyword>
<feature type="domain" description="SAM-dependent methyltransferase TRM5/TYW2-type" evidence="4">
    <location>
        <begin position="108"/>
        <end position="354"/>
    </location>
</feature>
<dbReference type="PROSITE" id="PS51684">
    <property type="entry name" value="SAM_MT_TRM5_TYW2"/>
    <property type="match status" value="1"/>
</dbReference>
<dbReference type="SUPFAM" id="SSF53335">
    <property type="entry name" value="S-adenosyl-L-methionine-dependent methyltransferases"/>
    <property type="match status" value="1"/>
</dbReference>
<evidence type="ECO:0000256" key="1">
    <source>
        <dbReference type="ARBA" id="ARBA00022679"/>
    </source>
</evidence>
<dbReference type="GO" id="GO:0008175">
    <property type="term" value="F:tRNA methyltransferase activity"/>
    <property type="evidence" value="ECO:0007669"/>
    <property type="project" value="TreeGrafter"/>
</dbReference>
<evidence type="ECO:0000256" key="2">
    <source>
        <dbReference type="ARBA" id="ARBA00022691"/>
    </source>
</evidence>
<dbReference type="PANTHER" id="PTHR23245:SF31">
    <property type="entry name" value="TRNA WYBUTOSINE-SYNTHESIZING PROTEIN 3 HOMOLOG"/>
    <property type="match status" value="1"/>
</dbReference>
<dbReference type="EMBL" id="PITJ01000590">
    <property type="protein sequence ID" value="TBU01954.1"/>
    <property type="molecule type" value="Genomic_DNA"/>
</dbReference>
<dbReference type="VEuPathDB" id="MicrosporidiaDB:CWI38_0411p0020"/>
<keyword evidence="1 5" id="KW-0808">Transferase</keyword>
<comment type="caution">
    <text evidence="5">The sequence shown here is derived from an EMBL/GenBank/DDBJ whole genome shotgun (WGS) entry which is preliminary data.</text>
</comment>
<dbReference type="GO" id="GO:0030488">
    <property type="term" value="P:tRNA methylation"/>
    <property type="evidence" value="ECO:0007669"/>
    <property type="project" value="TreeGrafter"/>
</dbReference>
<protein>
    <submittedName>
        <fullName evidence="5">Methyltransferase</fullName>
    </submittedName>
</protein>
<dbReference type="VEuPathDB" id="MicrosporidiaDB:CWI37_0590p0020"/>
<dbReference type="CDD" id="cd02440">
    <property type="entry name" value="AdoMet_MTases"/>
    <property type="match status" value="1"/>
</dbReference>
<evidence type="ECO:0000313" key="5">
    <source>
        <dbReference type="EMBL" id="TBU01954.1"/>
    </source>
</evidence>
<evidence type="ECO:0000256" key="3">
    <source>
        <dbReference type="ARBA" id="ARBA00022694"/>
    </source>
</evidence>